<reference evidence="2" key="1">
    <citation type="submission" date="2021-01" db="EMBL/GenBank/DDBJ databases">
        <title>Chromosome-level genome assembly of a human fungal pathogen reveals clustering of transcriptionally co-regulated genes.</title>
        <authorList>
            <person name="Voorhies M."/>
            <person name="Cohen S."/>
            <person name="Shea T.P."/>
            <person name="Petrus S."/>
            <person name="Munoz J.F."/>
            <person name="Poplawski S."/>
            <person name="Goldman W.E."/>
            <person name="Michael T."/>
            <person name="Cuomo C.A."/>
            <person name="Sil A."/>
            <person name="Beyhan S."/>
        </authorList>
    </citation>
    <scope>NUCLEOTIDE SEQUENCE</scope>
    <source>
        <strain evidence="2">H88</strain>
    </source>
</reference>
<gene>
    <name evidence="2" type="ORF">I7I53_10362</name>
</gene>
<accession>A0A8A1LCW8</accession>
<feature type="compositionally biased region" description="Basic residues" evidence="1">
    <location>
        <begin position="1"/>
        <end position="21"/>
    </location>
</feature>
<proteinExistence type="predicted"/>
<dbReference type="EMBL" id="CP069102">
    <property type="protein sequence ID" value="QSS49872.1"/>
    <property type="molecule type" value="Genomic_DNA"/>
</dbReference>
<feature type="region of interest" description="Disordered" evidence="1">
    <location>
        <begin position="1"/>
        <end position="28"/>
    </location>
</feature>
<dbReference type="VEuPathDB" id="FungiDB:I7I53_10362"/>
<evidence type="ECO:0000256" key="1">
    <source>
        <dbReference type="SAM" id="MobiDB-lite"/>
    </source>
</evidence>
<name>A0A8A1LCW8_AJEC8</name>
<protein>
    <submittedName>
        <fullName evidence="2">Uncharacterized protein</fullName>
    </submittedName>
</protein>
<dbReference type="AlphaFoldDB" id="A0A8A1LCW8"/>
<sequence>MTARRRKHIARSCRSAGKGKKIPSGGAVMMSRSEGKFRTYNITTLPSICICSNMSSISMISSQISKVNAFQSFLVSSSWH</sequence>
<dbReference type="Proteomes" id="UP000663419">
    <property type="component" value="Chromosome 1"/>
</dbReference>
<evidence type="ECO:0000313" key="3">
    <source>
        <dbReference type="Proteomes" id="UP000663419"/>
    </source>
</evidence>
<organism evidence="2 3">
    <name type="scientific">Ajellomyces capsulatus (strain H88)</name>
    <name type="common">Darling's disease fungus</name>
    <name type="synonym">Histoplasma capsulatum</name>
    <dbReference type="NCBI Taxonomy" id="544711"/>
    <lineage>
        <taxon>Eukaryota</taxon>
        <taxon>Fungi</taxon>
        <taxon>Dikarya</taxon>
        <taxon>Ascomycota</taxon>
        <taxon>Pezizomycotina</taxon>
        <taxon>Eurotiomycetes</taxon>
        <taxon>Eurotiomycetidae</taxon>
        <taxon>Onygenales</taxon>
        <taxon>Ajellomycetaceae</taxon>
        <taxon>Histoplasma</taxon>
    </lineage>
</organism>
<evidence type="ECO:0000313" key="2">
    <source>
        <dbReference type="EMBL" id="QSS49872.1"/>
    </source>
</evidence>